<feature type="transmembrane region" description="Helical" evidence="6">
    <location>
        <begin position="254"/>
        <end position="276"/>
    </location>
</feature>
<evidence type="ECO:0000256" key="3">
    <source>
        <dbReference type="ARBA" id="ARBA00022692"/>
    </source>
</evidence>
<dbReference type="InterPro" id="IPR000620">
    <property type="entry name" value="EamA_dom"/>
</dbReference>
<sequence>MRLRSSVGALLPFAAMIALECLDVGMTTLSKAALSKGMSHFVFVVYSNALATLILLSSYIFLRKKRLPLTLPLLCKFFLLALVGITVMQSCVYTGISYSSPTLGSAIGNLVPACTFILAVIFRMEKLDLRSWSSQVKIMGTLVSISGALVVTLYKGPSIGTTLSSSQLPDKRFSSSPSNSLTGNNWILGGVFFAVASLSLSIWNTLQAAIVRGYPDETTIVSFYCLFGTIQTAVISLIAERDPNGWSLELDVKLISVVYSAVFGSVITPWVSTWCIEKKGPVFVAMFRPLGIAIAALMGVIFLGDTLHLGSVVGAIIIAAGFYGVIWGQSKEEKNREDDKVDGFGASVDKIPFLSSQGEVVV</sequence>
<feature type="transmembrane region" description="Helical" evidence="6">
    <location>
        <begin position="218"/>
        <end position="239"/>
    </location>
</feature>
<dbReference type="Proteomes" id="UP000189703">
    <property type="component" value="Unplaced"/>
</dbReference>
<accession>A0A1U8Q4X7</accession>
<feature type="transmembrane region" description="Helical" evidence="6">
    <location>
        <begin position="74"/>
        <end position="96"/>
    </location>
</feature>
<dbReference type="AlphaFoldDB" id="A0A1U8Q4X7"/>
<evidence type="ECO:0000313" key="9">
    <source>
        <dbReference type="RefSeq" id="XP_019053105.1"/>
    </source>
</evidence>
<dbReference type="InParanoid" id="A0A1U8Q4X7"/>
<evidence type="ECO:0000313" key="8">
    <source>
        <dbReference type="Proteomes" id="UP000189703"/>
    </source>
</evidence>
<dbReference type="OMA" id="SVLTWCI"/>
<dbReference type="STRING" id="4432.A0A1U8Q4X7"/>
<feature type="transmembrane region" description="Helical" evidence="6">
    <location>
        <begin position="283"/>
        <end position="303"/>
    </location>
</feature>
<dbReference type="GeneID" id="104602740"/>
<feature type="transmembrane region" description="Helical" evidence="6">
    <location>
        <begin position="136"/>
        <end position="154"/>
    </location>
</feature>
<feature type="transmembrane region" description="Helical" evidence="6">
    <location>
        <begin position="309"/>
        <end position="327"/>
    </location>
</feature>
<comment type="subcellular location">
    <subcellularLocation>
        <location evidence="1 6">Membrane</location>
        <topology evidence="1 6">Multi-pass membrane protein</topology>
    </subcellularLocation>
</comment>
<dbReference type="eggNOG" id="ENOG502RP6W">
    <property type="taxonomic scope" value="Eukaryota"/>
</dbReference>
<keyword evidence="3 6" id="KW-0812">Transmembrane</keyword>
<dbReference type="PANTHER" id="PTHR31218">
    <property type="entry name" value="WAT1-RELATED PROTEIN"/>
    <property type="match status" value="1"/>
</dbReference>
<dbReference type="RefSeq" id="XP_019053105.1">
    <property type="nucleotide sequence ID" value="XM_019197560.1"/>
</dbReference>
<dbReference type="GO" id="GO:0005886">
    <property type="term" value="C:plasma membrane"/>
    <property type="evidence" value="ECO:0000318"/>
    <property type="project" value="GO_Central"/>
</dbReference>
<keyword evidence="4 6" id="KW-1133">Transmembrane helix</keyword>
<gene>
    <name evidence="9" type="primary">LOC104602740</name>
</gene>
<keyword evidence="8" id="KW-1185">Reference proteome</keyword>
<evidence type="ECO:0000259" key="7">
    <source>
        <dbReference type="Pfam" id="PF00892"/>
    </source>
</evidence>
<feature type="domain" description="EamA" evidence="7">
    <location>
        <begin position="26"/>
        <end position="151"/>
    </location>
</feature>
<dbReference type="InterPro" id="IPR030184">
    <property type="entry name" value="WAT1-related"/>
</dbReference>
<name>A0A1U8Q4X7_NELNU</name>
<proteinExistence type="inferred from homology"/>
<dbReference type="SUPFAM" id="SSF103481">
    <property type="entry name" value="Multidrug resistance efflux transporter EmrE"/>
    <property type="match status" value="2"/>
</dbReference>
<evidence type="ECO:0000256" key="1">
    <source>
        <dbReference type="ARBA" id="ARBA00004141"/>
    </source>
</evidence>
<protein>
    <recommendedName>
        <fullName evidence="6">WAT1-related protein</fullName>
    </recommendedName>
</protein>
<keyword evidence="5 6" id="KW-0472">Membrane</keyword>
<evidence type="ECO:0000256" key="5">
    <source>
        <dbReference type="ARBA" id="ARBA00023136"/>
    </source>
</evidence>
<comment type="similarity">
    <text evidence="2 6">Belongs to the drug/metabolite transporter (DMT) superfamily. Plant drug/metabolite exporter (P-DME) (TC 2.A.7.4) family.</text>
</comment>
<feature type="transmembrane region" description="Helical" evidence="6">
    <location>
        <begin position="102"/>
        <end position="124"/>
    </location>
</feature>
<feature type="domain" description="EamA" evidence="7">
    <location>
        <begin position="189"/>
        <end position="326"/>
    </location>
</feature>
<dbReference type="GO" id="GO:0022857">
    <property type="term" value="F:transmembrane transporter activity"/>
    <property type="evidence" value="ECO:0007669"/>
    <property type="project" value="InterPro"/>
</dbReference>
<evidence type="ECO:0000256" key="6">
    <source>
        <dbReference type="RuleBase" id="RU363077"/>
    </source>
</evidence>
<evidence type="ECO:0000256" key="2">
    <source>
        <dbReference type="ARBA" id="ARBA00007635"/>
    </source>
</evidence>
<feature type="transmembrane region" description="Helical" evidence="6">
    <location>
        <begin position="37"/>
        <end position="62"/>
    </location>
</feature>
<dbReference type="Pfam" id="PF00892">
    <property type="entry name" value="EamA"/>
    <property type="match status" value="2"/>
</dbReference>
<dbReference type="KEGG" id="nnu:104602740"/>
<organism evidence="8 9">
    <name type="scientific">Nelumbo nucifera</name>
    <name type="common">Sacred lotus</name>
    <dbReference type="NCBI Taxonomy" id="4432"/>
    <lineage>
        <taxon>Eukaryota</taxon>
        <taxon>Viridiplantae</taxon>
        <taxon>Streptophyta</taxon>
        <taxon>Embryophyta</taxon>
        <taxon>Tracheophyta</taxon>
        <taxon>Spermatophyta</taxon>
        <taxon>Magnoliopsida</taxon>
        <taxon>Proteales</taxon>
        <taxon>Nelumbonaceae</taxon>
        <taxon>Nelumbo</taxon>
    </lineage>
</organism>
<dbReference type="FunCoup" id="A0A1U8Q4X7">
    <property type="interactions" value="1"/>
</dbReference>
<dbReference type="InterPro" id="IPR037185">
    <property type="entry name" value="EmrE-like"/>
</dbReference>
<reference evidence="9" key="1">
    <citation type="submission" date="2025-08" db="UniProtKB">
        <authorList>
            <consortium name="RefSeq"/>
        </authorList>
    </citation>
    <scope>IDENTIFICATION</scope>
</reference>
<dbReference type="OrthoDB" id="1728340at2759"/>
<evidence type="ECO:0000256" key="4">
    <source>
        <dbReference type="ARBA" id="ARBA00022989"/>
    </source>
</evidence>
<feature type="transmembrane region" description="Helical" evidence="6">
    <location>
        <begin position="186"/>
        <end position="206"/>
    </location>
</feature>